<dbReference type="Proteomes" id="UP000247780">
    <property type="component" value="Unassembled WGS sequence"/>
</dbReference>
<accession>A0ABX5MAF5</accession>
<protein>
    <recommendedName>
        <fullName evidence="4">Transposase</fullName>
    </recommendedName>
</protein>
<evidence type="ECO:0000313" key="3">
    <source>
        <dbReference type="Proteomes" id="UP000247780"/>
    </source>
</evidence>
<gene>
    <name evidence="2" type="ORF">C8R14_101178</name>
</gene>
<name>A0ABX5MAF5_9PROT</name>
<proteinExistence type="predicted"/>
<comment type="caution">
    <text evidence="2">The sequence shown here is derived from an EMBL/GenBank/DDBJ whole genome shotgun (WGS) entry which is preliminary data.</text>
</comment>
<evidence type="ECO:0000256" key="1">
    <source>
        <dbReference type="SAM" id="Phobius"/>
    </source>
</evidence>
<organism evidence="2 3">
    <name type="scientific">Nitrosomonas eutropha</name>
    <dbReference type="NCBI Taxonomy" id="916"/>
    <lineage>
        <taxon>Bacteria</taxon>
        <taxon>Pseudomonadati</taxon>
        <taxon>Pseudomonadota</taxon>
        <taxon>Betaproteobacteria</taxon>
        <taxon>Nitrosomonadales</taxon>
        <taxon>Nitrosomonadaceae</taxon>
        <taxon>Nitrosomonas</taxon>
    </lineage>
</organism>
<sequence length="57" mass="6225">MNNASKNMIPKGSFTRKMERQLVGMVMAVIAYVIEKAVLRSIKRSGTKSSALNSPPS</sequence>
<keyword evidence="1" id="KW-0812">Transmembrane</keyword>
<evidence type="ECO:0000313" key="2">
    <source>
        <dbReference type="EMBL" id="PXV84291.1"/>
    </source>
</evidence>
<reference evidence="2 3" key="1">
    <citation type="submission" date="2018-04" db="EMBL/GenBank/DDBJ databases">
        <title>Active sludge and wastewater microbial communities from Klosterneuburg, Austria.</title>
        <authorList>
            <person name="Wagner M."/>
        </authorList>
    </citation>
    <scope>NUCLEOTIDE SEQUENCE [LARGE SCALE GENOMIC DNA]</scope>
    <source>
        <strain evidence="2 3">Nm 57</strain>
    </source>
</reference>
<feature type="transmembrane region" description="Helical" evidence="1">
    <location>
        <begin position="20"/>
        <end position="39"/>
    </location>
</feature>
<keyword evidence="3" id="KW-1185">Reference proteome</keyword>
<dbReference type="EMBL" id="QICQ01000001">
    <property type="protein sequence ID" value="PXV84291.1"/>
    <property type="molecule type" value="Genomic_DNA"/>
</dbReference>
<keyword evidence="1" id="KW-0472">Membrane</keyword>
<keyword evidence="1" id="KW-1133">Transmembrane helix</keyword>
<dbReference type="RefSeq" id="WP_166484983.1">
    <property type="nucleotide sequence ID" value="NZ_FNYF01000004.1"/>
</dbReference>
<evidence type="ECO:0008006" key="4">
    <source>
        <dbReference type="Google" id="ProtNLM"/>
    </source>
</evidence>